<evidence type="ECO:0008006" key="4">
    <source>
        <dbReference type="Google" id="ProtNLM"/>
    </source>
</evidence>
<reference evidence="2 3" key="1">
    <citation type="submission" date="2019-01" db="EMBL/GenBank/DDBJ databases">
        <title>High-quality-draft genome sequences of five non-tuberculosis mycobacteriaceae isolated from a nosocomial environment.</title>
        <authorList>
            <person name="Tiago I."/>
            <person name="Alarico S."/>
            <person name="Pereira S.G."/>
            <person name="Coelho C."/>
            <person name="Maranha A."/>
            <person name="Empadinhas N."/>
        </authorList>
    </citation>
    <scope>NUCLEOTIDE SEQUENCE [LARGE SCALE GENOMIC DNA]</scope>
    <source>
        <strain evidence="2 3">22DIII</strain>
    </source>
</reference>
<keyword evidence="1" id="KW-0732">Signal</keyword>
<feature type="signal peptide" evidence="1">
    <location>
        <begin position="1"/>
        <end position="28"/>
    </location>
</feature>
<comment type="caution">
    <text evidence="2">The sequence shown here is derived from an EMBL/GenBank/DDBJ whole genome shotgun (WGS) entry which is preliminary data.</text>
</comment>
<accession>A0A4R5X9X1</accession>
<gene>
    <name evidence="2" type="ORF">EUA04_09070</name>
</gene>
<sequence length="108" mass="11590">MRKSIIAAGATTAAVVVAMTGFAVPAAAAEDWVMPTTRGEVLQTAINDVRAAAGGAELDLRFVPRHVNQEVYNYSNWAVCATNPGVGKNISKKTKRVVFSLRRLNEKC</sequence>
<dbReference type="AlphaFoldDB" id="A0A4R5X9X1"/>
<evidence type="ECO:0000256" key="1">
    <source>
        <dbReference type="SAM" id="SignalP"/>
    </source>
</evidence>
<evidence type="ECO:0000313" key="2">
    <source>
        <dbReference type="EMBL" id="TDL10070.1"/>
    </source>
</evidence>
<proteinExistence type="predicted"/>
<feature type="chain" id="PRO_5020424507" description="PASTA domain-containing protein" evidence="1">
    <location>
        <begin position="29"/>
        <end position="108"/>
    </location>
</feature>
<evidence type="ECO:0000313" key="3">
    <source>
        <dbReference type="Proteomes" id="UP000294952"/>
    </source>
</evidence>
<organism evidence="2 3">
    <name type="scientific">Mycolicibacterium obuense</name>
    <dbReference type="NCBI Taxonomy" id="1807"/>
    <lineage>
        <taxon>Bacteria</taxon>
        <taxon>Bacillati</taxon>
        <taxon>Actinomycetota</taxon>
        <taxon>Actinomycetes</taxon>
        <taxon>Mycobacteriales</taxon>
        <taxon>Mycobacteriaceae</taxon>
        <taxon>Mycolicibacterium</taxon>
    </lineage>
</organism>
<dbReference type="Proteomes" id="UP000294952">
    <property type="component" value="Unassembled WGS sequence"/>
</dbReference>
<name>A0A4R5X9X1_9MYCO</name>
<protein>
    <recommendedName>
        <fullName evidence="4">PASTA domain-containing protein</fullName>
    </recommendedName>
</protein>
<dbReference type="RefSeq" id="WP_111510424.1">
    <property type="nucleotide sequence ID" value="NZ_CALTXN010000014.1"/>
</dbReference>
<dbReference type="EMBL" id="SDLP01000002">
    <property type="protein sequence ID" value="TDL10070.1"/>
    <property type="molecule type" value="Genomic_DNA"/>
</dbReference>